<dbReference type="AlphaFoldDB" id="A0A9W6SWY5"/>
<comment type="caution">
    <text evidence="10">The sequence shown here is derived from an EMBL/GenBank/DDBJ whole genome shotgun (WGS) entry which is preliminary data.</text>
</comment>
<protein>
    <submittedName>
        <fullName evidence="10">Unnamed protein product</fullName>
    </submittedName>
</protein>
<comment type="similarity">
    <text evidence="3">Belongs to the RNase PH family.</text>
</comment>
<proteinExistence type="inferred from homology"/>
<evidence type="ECO:0000259" key="9">
    <source>
        <dbReference type="Pfam" id="PF01138"/>
    </source>
</evidence>
<reference evidence="10" key="1">
    <citation type="submission" date="2023-04" db="EMBL/GenBank/DDBJ databases">
        <title>Candida boidinii NBRC 10035.</title>
        <authorList>
            <person name="Ichikawa N."/>
            <person name="Sato H."/>
            <person name="Tonouchi N."/>
        </authorList>
    </citation>
    <scope>NUCLEOTIDE SEQUENCE</scope>
    <source>
        <strain evidence="10">NBRC 10035</strain>
    </source>
</reference>
<keyword evidence="4" id="KW-0963">Cytoplasm</keyword>
<dbReference type="GO" id="GO:0000467">
    <property type="term" value="P:exonucleolytic trimming to generate mature 3'-end of 5.8S rRNA from tricistronic rRNA transcript (SSU-rRNA, 5.8S rRNA, LSU-rRNA)"/>
    <property type="evidence" value="ECO:0007669"/>
    <property type="project" value="UniProtKB-ARBA"/>
</dbReference>
<dbReference type="InterPro" id="IPR050080">
    <property type="entry name" value="RNase_PH"/>
</dbReference>
<dbReference type="Pfam" id="PF01138">
    <property type="entry name" value="RNase_PH"/>
    <property type="match status" value="1"/>
</dbReference>
<name>A0A9W6SWY5_CANBO</name>
<evidence type="ECO:0000313" key="10">
    <source>
        <dbReference type="EMBL" id="GME68250.1"/>
    </source>
</evidence>
<keyword evidence="8" id="KW-0539">Nucleus</keyword>
<accession>A0A9W6SWY5</accession>
<evidence type="ECO:0000256" key="1">
    <source>
        <dbReference type="ARBA" id="ARBA00004123"/>
    </source>
</evidence>
<dbReference type="EMBL" id="BSXN01000363">
    <property type="protein sequence ID" value="GME68250.1"/>
    <property type="molecule type" value="Genomic_DNA"/>
</dbReference>
<dbReference type="InterPro" id="IPR020568">
    <property type="entry name" value="Ribosomal_Su5_D2-typ_SF"/>
</dbReference>
<dbReference type="GO" id="GO:0071028">
    <property type="term" value="P:nuclear mRNA surveillance"/>
    <property type="evidence" value="ECO:0007669"/>
    <property type="project" value="TreeGrafter"/>
</dbReference>
<evidence type="ECO:0000256" key="4">
    <source>
        <dbReference type="ARBA" id="ARBA00022490"/>
    </source>
</evidence>
<dbReference type="PANTHER" id="PTHR11953:SF2">
    <property type="entry name" value="EXOSOME COMPLEX COMPONENT MTR3"/>
    <property type="match status" value="1"/>
</dbReference>
<evidence type="ECO:0000256" key="8">
    <source>
        <dbReference type="ARBA" id="ARBA00023242"/>
    </source>
</evidence>
<sequence>MNVIDRRRNLGPLQVQPLLFATKSLKDELNKTTKEIKRSPVVPNTNKNKQINKKKKFIKTGLLLGSNGSSYIEIDNNIVESSIYGPRPILSRQLGFKNQAELKIHVKFSPFTNIENLSTYTKISSESNEETKPSNNSSSTMVGLTAQKVSNYTDSNKLITSNLISSSNNNNGTSSKQLIENRISEFLSTIFTKIIILKNYPKSNLEIYCNIIKLNVSDNNDNDNWLIDLISQLIDSISLSIIDSGIEVEDFVTSGQKGNIVCGVISNGDDDEIVGIWCDDENNQQDLMNDIDECIKIANDSKKEYSTYLLSLLK</sequence>
<dbReference type="InterPro" id="IPR001247">
    <property type="entry name" value="ExoRNase_PH_dom1"/>
</dbReference>
<organism evidence="10 11">
    <name type="scientific">Candida boidinii</name>
    <name type="common">Yeast</name>
    <dbReference type="NCBI Taxonomy" id="5477"/>
    <lineage>
        <taxon>Eukaryota</taxon>
        <taxon>Fungi</taxon>
        <taxon>Dikarya</taxon>
        <taxon>Ascomycota</taxon>
        <taxon>Saccharomycotina</taxon>
        <taxon>Pichiomycetes</taxon>
        <taxon>Pichiales</taxon>
        <taxon>Pichiaceae</taxon>
        <taxon>Ogataea</taxon>
        <taxon>Ogataea/Candida clade</taxon>
    </lineage>
</organism>
<keyword evidence="6" id="KW-0271">Exosome</keyword>
<evidence type="ECO:0000313" key="11">
    <source>
        <dbReference type="Proteomes" id="UP001165120"/>
    </source>
</evidence>
<evidence type="ECO:0000256" key="7">
    <source>
        <dbReference type="ARBA" id="ARBA00022884"/>
    </source>
</evidence>
<keyword evidence="11" id="KW-1185">Reference proteome</keyword>
<dbReference type="GO" id="GO:0016075">
    <property type="term" value="P:rRNA catabolic process"/>
    <property type="evidence" value="ECO:0007669"/>
    <property type="project" value="TreeGrafter"/>
</dbReference>
<feature type="domain" description="Exoribonuclease phosphorolytic" evidence="9">
    <location>
        <begin position="57"/>
        <end position="124"/>
    </location>
</feature>
<evidence type="ECO:0000256" key="3">
    <source>
        <dbReference type="ARBA" id="ARBA00006678"/>
    </source>
</evidence>
<dbReference type="GO" id="GO:0071038">
    <property type="term" value="P:TRAMP-dependent tRNA surveillance pathway"/>
    <property type="evidence" value="ECO:0007669"/>
    <property type="project" value="UniProtKB-ARBA"/>
</dbReference>
<evidence type="ECO:0000256" key="5">
    <source>
        <dbReference type="ARBA" id="ARBA00022552"/>
    </source>
</evidence>
<gene>
    <name evidence="10" type="ORF">Cboi02_000151200</name>
</gene>
<dbReference type="SUPFAM" id="SSF54211">
    <property type="entry name" value="Ribosomal protein S5 domain 2-like"/>
    <property type="match status" value="1"/>
</dbReference>
<dbReference type="GO" id="GO:0071051">
    <property type="term" value="P:poly(A)-dependent snoRNA 3'-end processing"/>
    <property type="evidence" value="ECO:0007669"/>
    <property type="project" value="TreeGrafter"/>
</dbReference>
<dbReference type="GO" id="GO:0003723">
    <property type="term" value="F:RNA binding"/>
    <property type="evidence" value="ECO:0007669"/>
    <property type="project" value="UniProtKB-KW"/>
</dbReference>
<keyword evidence="5" id="KW-0698">rRNA processing</keyword>
<dbReference type="GO" id="GO:0034475">
    <property type="term" value="P:U4 snRNA 3'-end processing"/>
    <property type="evidence" value="ECO:0007669"/>
    <property type="project" value="TreeGrafter"/>
</dbReference>
<dbReference type="PANTHER" id="PTHR11953">
    <property type="entry name" value="EXOSOME COMPLEX COMPONENT"/>
    <property type="match status" value="1"/>
</dbReference>
<keyword evidence="7" id="KW-0694">RNA-binding</keyword>
<comment type="subcellular location">
    <subcellularLocation>
        <location evidence="2">Cytoplasm</location>
    </subcellularLocation>
    <subcellularLocation>
        <location evidence="1">Nucleus</location>
    </subcellularLocation>
</comment>
<evidence type="ECO:0000256" key="6">
    <source>
        <dbReference type="ARBA" id="ARBA00022835"/>
    </source>
</evidence>
<dbReference type="GO" id="GO:0005730">
    <property type="term" value="C:nucleolus"/>
    <property type="evidence" value="ECO:0007669"/>
    <property type="project" value="TreeGrafter"/>
</dbReference>
<dbReference type="InterPro" id="IPR027408">
    <property type="entry name" value="PNPase/RNase_PH_dom_sf"/>
</dbReference>
<dbReference type="Gene3D" id="3.30.230.70">
    <property type="entry name" value="GHMP Kinase, N-terminal domain"/>
    <property type="match status" value="1"/>
</dbReference>
<dbReference type="GO" id="GO:0000177">
    <property type="term" value="C:cytoplasmic exosome (RNase complex)"/>
    <property type="evidence" value="ECO:0007669"/>
    <property type="project" value="TreeGrafter"/>
</dbReference>
<dbReference type="GO" id="GO:0000176">
    <property type="term" value="C:nuclear exosome (RNase complex)"/>
    <property type="evidence" value="ECO:0007669"/>
    <property type="project" value="UniProtKB-ARBA"/>
</dbReference>
<dbReference type="Proteomes" id="UP001165120">
    <property type="component" value="Unassembled WGS sequence"/>
</dbReference>
<evidence type="ECO:0000256" key="2">
    <source>
        <dbReference type="ARBA" id="ARBA00004496"/>
    </source>
</evidence>